<comment type="similarity">
    <text evidence="1">In the C-terminal section; belongs to the MoeA family.</text>
</comment>
<feature type="region of interest" description="Disordered" evidence="4">
    <location>
        <begin position="282"/>
        <end position="318"/>
    </location>
</feature>
<keyword evidence="3" id="KW-0501">Molybdenum cofactor biosynthesis</keyword>
<evidence type="ECO:0000313" key="6">
    <source>
        <dbReference type="EMBL" id="POY75577.1"/>
    </source>
</evidence>
<dbReference type="PANTHER" id="PTHR10192:SF5">
    <property type="entry name" value="GEPHYRIN"/>
    <property type="match status" value="1"/>
</dbReference>
<keyword evidence="3" id="KW-0808">Transferase</keyword>
<dbReference type="AlphaFoldDB" id="A0A2S5BFN4"/>
<comment type="catalytic activity">
    <reaction evidence="3">
        <text>molybdopterin + ATP + H(+) = adenylyl-molybdopterin + diphosphate</text>
        <dbReference type="Rhea" id="RHEA:31331"/>
        <dbReference type="ChEBI" id="CHEBI:15378"/>
        <dbReference type="ChEBI" id="CHEBI:30616"/>
        <dbReference type="ChEBI" id="CHEBI:33019"/>
        <dbReference type="ChEBI" id="CHEBI:58698"/>
        <dbReference type="ChEBI" id="CHEBI:62727"/>
    </reaction>
</comment>
<comment type="catalytic activity">
    <reaction evidence="3">
        <text>adenylyl-molybdopterin + molybdate = Mo-molybdopterin + AMP + H(+)</text>
        <dbReference type="Rhea" id="RHEA:35047"/>
        <dbReference type="ChEBI" id="CHEBI:15378"/>
        <dbReference type="ChEBI" id="CHEBI:36264"/>
        <dbReference type="ChEBI" id="CHEBI:62727"/>
        <dbReference type="ChEBI" id="CHEBI:71302"/>
        <dbReference type="ChEBI" id="CHEBI:456215"/>
    </reaction>
</comment>
<comment type="similarity">
    <text evidence="3">Belongs to the MoeA family.</text>
</comment>
<dbReference type="EC" id="2.7.7.75" evidence="2"/>
<proteinExistence type="inferred from homology"/>
<dbReference type="CDD" id="cd00887">
    <property type="entry name" value="MoeA"/>
    <property type="match status" value="1"/>
</dbReference>
<feature type="domain" description="MoaB/Mog" evidence="5">
    <location>
        <begin position="483"/>
        <end position="628"/>
    </location>
</feature>
<dbReference type="EMBL" id="PJQD01000013">
    <property type="protein sequence ID" value="POY75577.1"/>
    <property type="molecule type" value="Genomic_DNA"/>
</dbReference>
<keyword evidence="7" id="KW-1185">Reference proteome</keyword>
<dbReference type="Proteomes" id="UP000237144">
    <property type="component" value="Unassembled WGS sequence"/>
</dbReference>
<dbReference type="GO" id="GO:0046872">
    <property type="term" value="F:metal ion binding"/>
    <property type="evidence" value="ECO:0007669"/>
    <property type="project" value="UniProtKB-UniRule"/>
</dbReference>
<evidence type="ECO:0000256" key="2">
    <source>
        <dbReference type="ARBA" id="ARBA00012509"/>
    </source>
</evidence>
<dbReference type="Pfam" id="PF12804">
    <property type="entry name" value="NTP_transf_3"/>
    <property type="match status" value="1"/>
</dbReference>
<keyword evidence="3" id="KW-0500">Molybdenum</keyword>
<comment type="caution">
    <text evidence="6">The sequence shown here is derived from an EMBL/GenBank/DDBJ whole genome shotgun (WGS) entry which is preliminary data.</text>
</comment>
<accession>A0A2S5BFN4</accession>
<dbReference type="SUPFAM" id="SSF53218">
    <property type="entry name" value="Molybdenum cofactor biosynthesis proteins"/>
    <property type="match status" value="1"/>
</dbReference>
<evidence type="ECO:0000259" key="5">
    <source>
        <dbReference type="SMART" id="SM00852"/>
    </source>
</evidence>
<dbReference type="GO" id="GO:0061599">
    <property type="term" value="F:molybdopterin molybdotransferase activity"/>
    <property type="evidence" value="ECO:0007669"/>
    <property type="project" value="UniProtKB-UniRule"/>
</dbReference>
<sequence length="727" mass="77075">MPHREPVVEDLAVLLLLGGQSRRMGTPKHLLQHPLTQEPLYRYHLSTLLRLSAEGTFPRGVWVSARQDQLDTVDLPEVGCFSLASLPKHPLIIPDIQSVNTVLDDRETHGDIGPAAGILQAAATQPDATWLVLAVDLPFLSGDSISHLLANHAPASPVSLYLHSDDGNPEPLFSVWTPLALDQLRQNCQAGKSGPCRAAKDVWGGKIVEGKGGVKVPTEAWITDADTPEEWAEAQKRLHGIEPAGTTDASTSTATHCTGFAKVAYTATAFHDAVSLVRSLPVKRKRRAPSTTSTGQFGRGRPFDAEGSEPSGAGGYTSQADIHALLPHPLEDNSAMDGYAVAASAIAHASPAAPVLLPVLGRIVAGDAPPVCSDAASTGCWEIMTGAVFPSPGFDSVVKVEDASRTESLDARRRHMIAFSAPIHPGKNRRRRGEQFESGDVLLRVDEEVTPEAVMLLAAGGVQHGLPGREVQAHRSSRRGRVAILATGKEVVSLSDREQSLAPGQVVDCITPFLDTFLRSRDYEPVHLPPCGDSLADLSSALSTALATESFDLILTVAGVSLGSADHTPEALASIGLTQQFHGVAIRPGGPVMLSLHEATGTPVLSLPGNPIASAVCMRAFGEEVLRRLEDDEEDGREPEEWRPLDMKGANEQDGGWSAWLDRQKAGVSTFAAVPVGARGTPVAPNGVLGSTCGGPCALRSLIGAGAWVRADGARDGTPCRAYWRRF</sequence>
<feature type="region of interest" description="Disordered" evidence="4">
    <location>
        <begin position="630"/>
        <end position="654"/>
    </location>
</feature>
<dbReference type="InterPro" id="IPR001453">
    <property type="entry name" value="MoaB/Mog_dom"/>
</dbReference>
<dbReference type="PANTHER" id="PTHR10192">
    <property type="entry name" value="MOLYBDOPTERIN BIOSYNTHESIS PROTEIN"/>
    <property type="match status" value="1"/>
</dbReference>
<dbReference type="InterPro" id="IPR029044">
    <property type="entry name" value="Nucleotide-diphossugar_trans"/>
</dbReference>
<comment type="cofactor">
    <cofactor evidence="3">
        <name>Mg(2+)</name>
        <dbReference type="ChEBI" id="CHEBI:18420"/>
    </cofactor>
</comment>
<dbReference type="GO" id="GO:0006777">
    <property type="term" value="P:Mo-molybdopterin cofactor biosynthetic process"/>
    <property type="evidence" value="ECO:0007669"/>
    <property type="project" value="UniProtKB-UniRule"/>
</dbReference>
<dbReference type="Gene3D" id="3.40.980.10">
    <property type="entry name" value="MoaB/Mog-like domain"/>
    <property type="match status" value="1"/>
</dbReference>
<comment type="pathway">
    <text evidence="3">Cofactor biosynthesis; molybdopterin biosynthesis.</text>
</comment>
<reference evidence="6 7" key="1">
    <citation type="journal article" date="2018" name="Front. Microbiol.">
        <title>Prospects for Fungal Bioremediation of Acidic Radioactive Waste Sites: Characterization and Genome Sequence of Rhodotorula taiwanensis MD1149.</title>
        <authorList>
            <person name="Tkavc R."/>
            <person name="Matrosova V.Y."/>
            <person name="Grichenko O.E."/>
            <person name="Gostincar C."/>
            <person name="Volpe R.P."/>
            <person name="Klimenkova P."/>
            <person name="Gaidamakova E.K."/>
            <person name="Zhou C.E."/>
            <person name="Stewart B.J."/>
            <person name="Lyman M.G."/>
            <person name="Malfatti S.A."/>
            <person name="Rubinfeld B."/>
            <person name="Courtot M."/>
            <person name="Singh J."/>
            <person name="Dalgard C.L."/>
            <person name="Hamilton T."/>
            <person name="Frey K.G."/>
            <person name="Gunde-Cimerman N."/>
            <person name="Dugan L."/>
            <person name="Daly M.J."/>
        </authorList>
    </citation>
    <scope>NUCLEOTIDE SEQUENCE [LARGE SCALE GENOMIC DNA]</scope>
    <source>
        <strain evidence="6 7">MD1149</strain>
    </source>
</reference>
<dbReference type="InterPro" id="IPR036135">
    <property type="entry name" value="MoeA_linker/N_sf"/>
</dbReference>
<dbReference type="GO" id="GO:0061598">
    <property type="term" value="F:molybdopterin adenylyltransferase activity"/>
    <property type="evidence" value="ECO:0007669"/>
    <property type="project" value="UniProtKB-UniRule"/>
</dbReference>
<dbReference type="UniPathway" id="UPA00344"/>
<dbReference type="Gene3D" id="3.90.550.10">
    <property type="entry name" value="Spore Coat Polysaccharide Biosynthesis Protein SpsA, Chain A"/>
    <property type="match status" value="1"/>
</dbReference>
<dbReference type="InterPro" id="IPR005110">
    <property type="entry name" value="MoeA_linker/N"/>
</dbReference>
<keyword evidence="3" id="KW-0460">Magnesium</keyword>
<organism evidence="6 7">
    <name type="scientific">Rhodotorula taiwanensis</name>
    <dbReference type="NCBI Taxonomy" id="741276"/>
    <lineage>
        <taxon>Eukaryota</taxon>
        <taxon>Fungi</taxon>
        <taxon>Dikarya</taxon>
        <taxon>Basidiomycota</taxon>
        <taxon>Pucciniomycotina</taxon>
        <taxon>Microbotryomycetes</taxon>
        <taxon>Sporidiobolales</taxon>
        <taxon>Sporidiobolaceae</taxon>
        <taxon>Rhodotorula</taxon>
    </lineage>
</organism>
<dbReference type="InterPro" id="IPR025877">
    <property type="entry name" value="MobA-like_NTP_Trfase"/>
</dbReference>
<keyword evidence="3" id="KW-0479">Metal-binding</keyword>
<dbReference type="InterPro" id="IPR036425">
    <property type="entry name" value="MoaB/Mog-like_dom_sf"/>
</dbReference>
<evidence type="ECO:0000256" key="1">
    <source>
        <dbReference type="ARBA" id="ARBA00008339"/>
    </source>
</evidence>
<dbReference type="STRING" id="741276.A0A2S5BFN4"/>
<dbReference type="SUPFAM" id="SSF53448">
    <property type="entry name" value="Nucleotide-diphospho-sugar transferases"/>
    <property type="match status" value="1"/>
</dbReference>
<gene>
    <name evidence="6" type="ORF">BMF94_1199</name>
</gene>
<name>A0A2S5BFN4_9BASI</name>
<dbReference type="OrthoDB" id="20872at2759"/>
<comment type="function">
    <text evidence="3">Catalyzes two steps in the biosynthesis of the molybdenum cofactor. In the first step, molybdopterin is adenylated. Subsequently, molybdate is inserted into adenylated molybdopterin and AMP is released.</text>
</comment>
<evidence type="ECO:0000256" key="4">
    <source>
        <dbReference type="SAM" id="MobiDB-lite"/>
    </source>
</evidence>
<protein>
    <recommendedName>
        <fullName evidence="2">molybdopterin adenylyltransferase</fullName>
        <ecNumber evidence="2">2.7.7.75</ecNumber>
    </recommendedName>
</protein>
<dbReference type="SMART" id="SM00852">
    <property type="entry name" value="MoCF_biosynth"/>
    <property type="match status" value="1"/>
</dbReference>
<dbReference type="InterPro" id="IPR038987">
    <property type="entry name" value="MoeA-like"/>
</dbReference>
<evidence type="ECO:0000313" key="7">
    <source>
        <dbReference type="Proteomes" id="UP000237144"/>
    </source>
</evidence>
<dbReference type="Gene3D" id="2.170.190.11">
    <property type="entry name" value="Molybdopterin biosynthesis moea protein, domain 3"/>
    <property type="match status" value="1"/>
</dbReference>
<dbReference type="SUPFAM" id="SSF63882">
    <property type="entry name" value="MoeA N-terminal region -like"/>
    <property type="match status" value="1"/>
</dbReference>
<dbReference type="GO" id="GO:0005829">
    <property type="term" value="C:cytosol"/>
    <property type="evidence" value="ECO:0007669"/>
    <property type="project" value="TreeGrafter"/>
</dbReference>
<dbReference type="GO" id="GO:0005524">
    <property type="term" value="F:ATP binding"/>
    <property type="evidence" value="ECO:0007669"/>
    <property type="project" value="UniProtKB-UniRule"/>
</dbReference>
<dbReference type="Pfam" id="PF03453">
    <property type="entry name" value="MoeA_N"/>
    <property type="match status" value="1"/>
</dbReference>
<feature type="compositionally biased region" description="Basic and acidic residues" evidence="4">
    <location>
        <begin position="639"/>
        <end position="651"/>
    </location>
</feature>
<dbReference type="Pfam" id="PF00994">
    <property type="entry name" value="MoCF_biosynth"/>
    <property type="match status" value="1"/>
</dbReference>
<dbReference type="Gene3D" id="3.90.105.10">
    <property type="entry name" value="Molybdopterin biosynthesis moea protein, domain 2"/>
    <property type="match status" value="1"/>
</dbReference>
<evidence type="ECO:0000256" key="3">
    <source>
        <dbReference type="RuleBase" id="RU365090"/>
    </source>
</evidence>